<protein>
    <recommendedName>
        <fullName evidence="5">Type II secretion system protein</fullName>
    </recommendedName>
</protein>
<proteinExistence type="predicted"/>
<dbReference type="STRING" id="1666911.HLUCCA11_04190"/>
<organism evidence="3 4">
    <name type="scientific">Phormidesmis priestleyi Ana</name>
    <dbReference type="NCBI Taxonomy" id="1666911"/>
    <lineage>
        <taxon>Bacteria</taxon>
        <taxon>Bacillati</taxon>
        <taxon>Cyanobacteriota</taxon>
        <taxon>Cyanophyceae</taxon>
        <taxon>Leptolyngbyales</taxon>
        <taxon>Leptolyngbyaceae</taxon>
        <taxon>Phormidesmis</taxon>
    </lineage>
</organism>
<dbReference type="EMBL" id="LJZR01000003">
    <property type="protein sequence ID" value="KPQ37129.1"/>
    <property type="molecule type" value="Genomic_DNA"/>
</dbReference>
<evidence type="ECO:0000256" key="1">
    <source>
        <dbReference type="SAM" id="MobiDB-lite"/>
    </source>
</evidence>
<evidence type="ECO:0000313" key="3">
    <source>
        <dbReference type="EMBL" id="KPQ37129.1"/>
    </source>
</evidence>
<evidence type="ECO:0000313" key="4">
    <source>
        <dbReference type="Proteomes" id="UP000050465"/>
    </source>
</evidence>
<comment type="caution">
    <text evidence="3">The sequence shown here is derived from an EMBL/GenBank/DDBJ whole genome shotgun (WGS) entry which is preliminary data.</text>
</comment>
<sequence length="157" mass="17406">MTQSSGLDHESNQEKSTDRVFLAMSSLSVLAAVVAGFWLLGSPNKQRLLALDEERIADLSQIARVLVDYVGNQDASPQPLPETLPDSIQQAPDLIDPQTGEPYEYRRLSDTVYELCANFAYDSQTPLAGNLRSSPLQWAHPAGRHCFEIAKFTEQPM</sequence>
<gene>
    <name evidence="3" type="ORF">HLUCCA11_04190</name>
</gene>
<evidence type="ECO:0008006" key="5">
    <source>
        <dbReference type="Google" id="ProtNLM"/>
    </source>
</evidence>
<reference evidence="3 4" key="1">
    <citation type="submission" date="2015-09" db="EMBL/GenBank/DDBJ databases">
        <title>Identification and resolution of microdiversity through metagenomic sequencing of parallel consortia.</title>
        <authorList>
            <person name="Nelson W.C."/>
            <person name="Romine M.F."/>
            <person name="Lindemann S.R."/>
        </authorList>
    </citation>
    <scope>NUCLEOTIDE SEQUENCE [LARGE SCALE GENOMIC DNA]</scope>
    <source>
        <strain evidence="3">Ana</strain>
    </source>
</reference>
<keyword evidence="2" id="KW-0472">Membrane</keyword>
<feature type="transmembrane region" description="Helical" evidence="2">
    <location>
        <begin position="20"/>
        <end position="40"/>
    </location>
</feature>
<keyword evidence="2" id="KW-1133">Transmembrane helix</keyword>
<keyword evidence="2" id="KW-0812">Transmembrane</keyword>
<feature type="region of interest" description="Disordered" evidence="1">
    <location>
        <begin position="74"/>
        <end position="96"/>
    </location>
</feature>
<name>A0A0P8C5W9_9CYAN</name>
<dbReference type="Proteomes" id="UP000050465">
    <property type="component" value="Unassembled WGS sequence"/>
</dbReference>
<evidence type="ECO:0000256" key="2">
    <source>
        <dbReference type="SAM" id="Phobius"/>
    </source>
</evidence>
<accession>A0A0P8C5W9</accession>
<dbReference type="AlphaFoldDB" id="A0A0P8C5W9"/>